<comment type="caution">
    <text evidence="3">The sequence shown here is derived from an EMBL/GenBank/DDBJ whole genome shotgun (WGS) entry which is preliminary data.</text>
</comment>
<dbReference type="Pfam" id="PF09348">
    <property type="entry name" value="DUF1990"/>
    <property type="match status" value="1"/>
</dbReference>
<accession>A0ABV4ULK5</accession>
<evidence type="ECO:0000259" key="2">
    <source>
        <dbReference type="Pfam" id="PF09995"/>
    </source>
</evidence>
<dbReference type="InterPro" id="IPR018960">
    <property type="entry name" value="DUF1990"/>
</dbReference>
<evidence type="ECO:0000259" key="1">
    <source>
        <dbReference type="Pfam" id="PF09348"/>
    </source>
</evidence>
<organism evidence="3 4">
    <name type="scientific">Arthrobacter halodurans</name>
    <dbReference type="NCBI Taxonomy" id="516699"/>
    <lineage>
        <taxon>Bacteria</taxon>
        <taxon>Bacillati</taxon>
        <taxon>Actinomycetota</taxon>
        <taxon>Actinomycetes</taxon>
        <taxon>Micrococcales</taxon>
        <taxon>Micrococcaceae</taxon>
        <taxon>Arthrobacter</taxon>
    </lineage>
</organism>
<reference evidence="3 4" key="1">
    <citation type="submission" date="2024-09" db="EMBL/GenBank/DDBJ databases">
        <authorList>
            <person name="Salinas-Garcia M.A."/>
            <person name="Prieme A."/>
        </authorList>
    </citation>
    <scope>NUCLEOTIDE SEQUENCE [LARGE SCALE GENOMIC DNA]</scope>
    <source>
        <strain evidence="3 4">DSM 21081</strain>
    </source>
</reference>
<dbReference type="Proteomes" id="UP001575652">
    <property type="component" value="Unassembled WGS sequence"/>
</dbReference>
<dbReference type="PANTHER" id="PTHR36151">
    <property type="entry name" value="BLR2777 PROTEIN"/>
    <property type="match status" value="1"/>
</dbReference>
<gene>
    <name evidence="3" type="ORF">ACETWP_08060</name>
</gene>
<sequence>MDVLGPLRNRLRLTFAGQAEGVPAWETELERGDDGGFFVPGSAVWTVNGGMTPIAAGIRALLLQALHPGALAGVAEHSDYRADPLARLAGTIRWIFTVTYGDTAAARAACEHVRRRHAPVTGTYVDGRGADRRYSANDPSLAEWVHIAFTDAFLRSYEHFRGPVPSAVGGADAYVREWAVAGELMGVPNPPRSDAELRSRLQEYEDAGLLAGGPRVEEVVRFLREPPLDPMLMPGYRLLFAAVVDTLSDRQRALLGLRKSGIPLPRGASIPLPTRLGGRVALRVVGAALERHSPSEQAARRRLARLGRPADLTYPEHGLTLTHQAPAGYRVARERIRVGEGPEAFRRLSDAIMEWDLHRGAGLRVRADTERARPGSRVVSGFGAGPLRLPAPCRVVWCVEEPGRAGFGYGTLPGHPESGEESFLAVLEPDGGVYFELFAFSRPSSWLYRLGNPVASACQRIVTRGYLRAARAYAGSPATTEGASRE</sequence>
<dbReference type="EMBL" id="JBHDLJ010000005">
    <property type="protein sequence ID" value="MFB0834540.1"/>
    <property type="molecule type" value="Genomic_DNA"/>
</dbReference>
<dbReference type="InterPro" id="IPR018713">
    <property type="entry name" value="MPAB/Lcp_cat_dom"/>
</dbReference>
<feature type="domain" description="ER-bound oxygenase mpaB/mpaB'/Rubber oxygenase catalytic" evidence="2">
    <location>
        <begin position="52"/>
        <end position="259"/>
    </location>
</feature>
<proteinExistence type="predicted"/>
<keyword evidence="4" id="KW-1185">Reference proteome</keyword>
<dbReference type="PANTHER" id="PTHR36151:SF3">
    <property type="entry name" value="ER-BOUND OXYGENASE MPAB_MPAB'_RUBBER OXYGENASE CATALYTIC DOMAIN-CONTAINING PROTEIN"/>
    <property type="match status" value="1"/>
</dbReference>
<name>A0ABV4ULK5_9MICC</name>
<evidence type="ECO:0000313" key="4">
    <source>
        <dbReference type="Proteomes" id="UP001575652"/>
    </source>
</evidence>
<dbReference type="RefSeq" id="WP_373971714.1">
    <property type="nucleotide sequence ID" value="NZ_JBHDLJ010000005.1"/>
</dbReference>
<protein>
    <submittedName>
        <fullName evidence="3">DUF1990 family protein</fullName>
    </submittedName>
</protein>
<evidence type="ECO:0000313" key="3">
    <source>
        <dbReference type="EMBL" id="MFB0834540.1"/>
    </source>
</evidence>
<feature type="domain" description="DUF1990" evidence="1">
    <location>
        <begin position="313"/>
        <end position="469"/>
    </location>
</feature>
<dbReference type="Pfam" id="PF09995">
    <property type="entry name" value="MPAB_Lcp_cat"/>
    <property type="match status" value="1"/>
</dbReference>